<dbReference type="EMBL" id="LAVV01007858">
    <property type="protein sequence ID" value="KNZ54536.1"/>
    <property type="molecule type" value="Genomic_DNA"/>
</dbReference>
<dbReference type="AlphaFoldDB" id="A0A0L6V198"/>
<keyword evidence="1" id="KW-0812">Transmembrane</keyword>
<comment type="caution">
    <text evidence="2">The sequence shown here is derived from an EMBL/GenBank/DDBJ whole genome shotgun (WGS) entry which is preliminary data.</text>
</comment>
<keyword evidence="1" id="KW-1133">Transmembrane helix</keyword>
<evidence type="ECO:0000313" key="2">
    <source>
        <dbReference type="EMBL" id="KNZ54536.1"/>
    </source>
</evidence>
<dbReference type="Proteomes" id="UP000037035">
    <property type="component" value="Unassembled WGS sequence"/>
</dbReference>
<keyword evidence="1" id="KW-0472">Membrane</keyword>
<feature type="transmembrane region" description="Helical" evidence="1">
    <location>
        <begin position="35"/>
        <end position="54"/>
    </location>
</feature>
<proteinExistence type="predicted"/>
<sequence length="826" mass="93822">MQHKKLDFPTVVRIYDRDEIAFTNCCSFPHLCSQFLFFFLMAVPVFHIHVFTVVPEDLFLSPKLYQLIHHFSSASPFPVGNACTRHPFTHNLASFSMLYLTISSLLTSNILIKFEPYSSQPTTAPWSNLSPYRFPPQLCKLPATQFFAVTFTFDNSSCAFFFFFFLAKQHITKNLGNSLLLYFESHHKERKKNYTESPLIYLQNILIEGGLNLCAFLNRLQWGPAFRMGPLSQSPLLRSSVSWPFFLFMFDGLNHLLPFLKNSYYVLWGGTFYGRAALPRPRPPSKRQLNVTETKKYLLRNNTDYISKHRLEVVTRPTWVTSAENDRVFFWMCGYTSPSAREAVAAGAPKKETHDNALSAPKVRNSCQKWLMSEHVSCQVAHHQSTSTWTIVLCRVRSNGYIGALSFQTVPQHCMARFYLLSERNYYCTFFNPMAGTDGRGRSEGKFHSYVKADNNLSPKPIHEGEIGHWLRELRNQCTAATSFYNMTRRRARDNKDGFAGGKVNIKRPPLHRLASPLIRYLTQHTQQADLLLQPPKLNKKNTPPKMPNGCTCQVACHDSGITELTFHAIHVPATVTAPAAKTAAGATPAMLSIKRSRKDAVDPSFMAPFFSLSIFLTITGPKKIYKIKKKKKKPSPPSYTFLPPHELFVLKLAIAQKSVKQIVSPFILSSLPPSCDKPQLESPATAAFSQDALIQFRFSEKDFLGERGDNTPHRLKIKIECMTPSLHGSYWSTSSCIDMHVKSRVKDFFRVHNLKFMIGVLGFGATARDLREPIICHIIPSFWVLAAVKAGEESKSIQRCTLIETETAKKLCKYQAHCFPSKRTV</sequence>
<gene>
    <name evidence="2" type="ORF">VP01_2920g1</name>
</gene>
<dbReference type="VEuPathDB" id="FungiDB:VP01_2920g1"/>
<accession>A0A0L6V198</accession>
<evidence type="ECO:0000256" key="1">
    <source>
        <dbReference type="SAM" id="Phobius"/>
    </source>
</evidence>
<protein>
    <submittedName>
        <fullName evidence="2">Uncharacterized protein</fullName>
    </submittedName>
</protein>
<keyword evidence="3" id="KW-1185">Reference proteome</keyword>
<name>A0A0L6V198_9BASI</name>
<reference evidence="2 3" key="1">
    <citation type="submission" date="2015-08" db="EMBL/GenBank/DDBJ databases">
        <title>Next Generation Sequencing and Analysis of the Genome of Puccinia sorghi L Schw, the Causal Agent of Maize Common Rust.</title>
        <authorList>
            <person name="Rochi L."/>
            <person name="Burguener G."/>
            <person name="Darino M."/>
            <person name="Turjanski A."/>
            <person name="Kreff E."/>
            <person name="Dieguez M.J."/>
            <person name="Sacco F."/>
        </authorList>
    </citation>
    <scope>NUCLEOTIDE SEQUENCE [LARGE SCALE GENOMIC DNA]</scope>
    <source>
        <strain evidence="2 3">RO10H11247</strain>
    </source>
</reference>
<organism evidence="2 3">
    <name type="scientific">Puccinia sorghi</name>
    <dbReference type="NCBI Taxonomy" id="27349"/>
    <lineage>
        <taxon>Eukaryota</taxon>
        <taxon>Fungi</taxon>
        <taxon>Dikarya</taxon>
        <taxon>Basidiomycota</taxon>
        <taxon>Pucciniomycotina</taxon>
        <taxon>Pucciniomycetes</taxon>
        <taxon>Pucciniales</taxon>
        <taxon>Pucciniaceae</taxon>
        <taxon>Puccinia</taxon>
    </lineage>
</organism>
<evidence type="ECO:0000313" key="3">
    <source>
        <dbReference type="Proteomes" id="UP000037035"/>
    </source>
</evidence>